<proteinExistence type="predicted"/>
<dbReference type="OrthoDB" id="3065975at2759"/>
<evidence type="ECO:0000256" key="1">
    <source>
        <dbReference type="SAM" id="MobiDB-lite"/>
    </source>
</evidence>
<dbReference type="AlphaFoldDB" id="A0A9P5XW32"/>
<sequence>MESCPVAITPCAICGCFGAQHLKQIIVTQPQQEPSSQWTYGGATIGSMLGSRTETSTPAPNFTGSHNINNGQSKKREHGLFRAHAQAQQNNVEGGIKNPSECVPFNPAHAAQVAADLEADTAGTRLKRKCAQLREERTKKKGKQPVEKERVFTVVLIEGTKAVAWDRYEKPNANKLLAMDEQGHIQSISLAPSASSESIKKTVKSAFPLRLQSYLSSGWCLPWVKIPMKRTPTGLIQMKGVPSRLRAMKLQGELNMEKWNHGLTNTNIRGAPGFKHIIFIGLSAQSQNIPLNGYPSINDNIISDQESKYSDSEDSESTSDNSSSTRGSGLESDQSDSASNSKTLHFNAPSEASPITGMEPETDLPNVGKATSVEGLDTPYTETGVCH</sequence>
<reference evidence="2" key="1">
    <citation type="submission" date="2020-11" db="EMBL/GenBank/DDBJ databases">
        <authorList>
            <consortium name="DOE Joint Genome Institute"/>
            <person name="Ahrendt S."/>
            <person name="Riley R."/>
            <person name="Andreopoulos W."/>
            <person name="Labutti K."/>
            <person name="Pangilinan J."/>
            <person name="Ruiz-Duenas F.J."/>
            <person name="Barrasa J.M."/>
            <person name="Sanchez-Garcia M."/>
            <person name="Camarero S."/>
            <person name="Miyauchi S."/>
            <person name="Serrano A."/>
            <person name="Linde D."/>
            <person name="Babiker R."/>
            <person name="Drula E."/>
            <person name="Ayuso-Fernandez I."/>
            <person name="Pacheco R."/>
            <person name="Padilla G."/>
            <person name="Ferreira P."/>
            <person name="Barriuso J."/>
            <person name="Kellner H."/>
            <person name="Castanera R."/>
            <person name="Alfaro M."/>
            <person name="Ramirez L."/>
            <person name="Pisabarro A.G."/>
            <person name="Kuo A."/>
            <person name="Tritt A."/>
            <person name="Lipzen A."/>
            <person name="He G."/>
            <person name="Yan M."/>
            <person name="Ng V."/>
            <person name="Cullen D."/>
            <person name="Martin F."/>
            <person name="Rosso M.-N."/>
            <person name="Henrissat B."/>
            <person name="Hibbett D."/>
            <person name="Martinez A.T."/>
            <person name="Grigoriev I.V."/>
        </authorList>
    </citation>
    <scope>NUCLEOTIDE SEQUENCE</scope>
    <source>
        <strain evidence="2">CBS 247.69</strain>
    </source>
</reference>
<feature type="region of interest" description="Disordered" evidence="1">
    <location>
        <begin position="306"/>
        <end position="387"/>
    </location>
</feature>
<evidence type="ECO:0000313" key="3">
    <source>
        <dbReference type="Proteomes" id="UP000807353"/>
    </source>
</evidence>
<evidence type="ECO:0000313" key="2">
    <source>
        <dbReference type="EMBL" id="KAF9457875.1"/>
    </source>
</evidence>
<name>A0A9P5XW32_9AGAR</name>
<gene>
    <name evidence="2" type="ORF">BDZ94DRAFT_1313756</name>
</gene>
<keyword evidence="3" id="KW-1185">Reference proteome</keyword>
<comment type="caution">
    <text evidence="2">The sequence shown here is derived from an EMBL/GenBank/DDBJ whole genome shotgun (WGS) entry which is preliminary data.</text>
</comment>
<organism evidence="2 3">
    <name type="scientific">Collybia nuda</name>
    <dbReference type="NCBI Taxonomy" id="64659"/>
    <lineage>
        <taxon>Eukaryota</taxon>
        <taxon>Fungi</taxon>
        <taxon>Dikarya</taxon>
        <taxon>Basidiomycota</taxon>
        <taxon>Agaricomycotina</taxon>
        <taxon>Agaricomycetes</taxon>
        <taxon>Agaricomycetidae</taxon>
        <taxon>Agaricales</taxon>
        <taxon>Tricholomatineae</taxon>
        <taxon>Clitocybaceae</taxon>
        <taxon>Collybia</taxon>
    </lineage>
</organism>
<dbReference type="EMBL" id="MU150355">
    <property type="protein sequence ID" value="KAF9457875.1"/>
    <property type="molecule type" value="Genomic_DNA"/>
</dbReference>
<accession>A0A9P5XW32</accession>
<protein>
    <submittedName>
        <fullName evidence="2">Uncharacterized protein</fullName>
    </submittedName>
</protein>
<dbReference type="Proteomes" id="UP000807353">
    <property type="component" value="Unassembled WGS sequence"/>
</dbReference>
<feature type="compositionally biased region" description="Polar residues" evidence="1">
    <location>
        <begin position="325"/>
        <end position="344"/>
    </location>
</feature>